<keyword evidence="1" id="KW-0812">Transmembrane</keyword>
<proteinExistence type="predicted"/>
<accession>A0ABX5YWU5</accession>
<reference evidence="2 3" key="1">
    <citation type="submission" date="2019-08" db="EMBL/GenBank/DDBJ databases">
        <title>Deep-cultivation of Planctomycetes and their phenomic and genomic characterization uncovers novel biology.</title>
        <authorList>
            <person name="Wiegand S."/>
            <person name="Jogler M."/>
            <person name="Boedeker C."/>
            <person name="Pinto D."/>
            <person name="Vollmers J."/>
            <person name="Rivas-Marin E."/>
            <person name="Kohn T."/>
            <person name="Peeters S.H."/>
            <person name="Heuer A."/>
            <person name="Rast P."/>
            <person name="Oberbeckmann S."/>
            <person name="Bunk B."/>
            <person name="Jeske O."/>
            <person name="Meyerdierks A."/>
            <person name="Storesund J.E."/>
            <person name="Kallscheuer N."/>
            <person name="Luecker S."/>
            <person name="Lage O.M."/>
            <person name="Pohl T."/>
            <person name="Merkel B.J."/>
            <person name="Hornburger P."/>
            <person name="Mueller R.-W."/>
            <person name="Bruemmer F."/>
            <person name="Labrenz M."/>
            <person name="Spormann A.M."/>
            <person name="Op den Camp H."/>
            <person name="Overmann J."/>
            <person name="Amann R."/>
            <person name="Jetten M.S.M."/>
            <person name="Mascher T."/>
            <person name="Medema M.H."/>
            <person name="Devos D.P."/>
            <person name="Kaster A.-K."/>
            <person name="Ovreas L."/>
            <person name="Rohde M."/>
            <person name="Galperin M.Y."/>
            <person name="Jogler C."/>
        </authorList>
    </citation>
    <scope>NUCLEOTIDE SEQUENCE [LARGE SCALE GENOMIC DNA]</scope>
    <source>
        <strain evidence="2 3">DSM 8797</strain>
    </source>
</reference>
<dbReference type="EMBL" id="CP042910">
    <property type="protein sequence ID" value="QEG20072.1"/>
    <property type="molecule type" value="Genomic_DNA"/>
</dbReference>
<evidence type="ECO:0000256" key="1">
    <source>
        <dbReference type="SAM" id="Phobius"/>
    </source>
</evidence>
<protein>
    <submittedName>
        <fullName evidence="2">Uncharacterized protein</fullName>
    </submittedName>
</protein>
<evidence type="ECO:0000313" key="2">
    <source>
        <dbReference type="EMBL" id="QEG20072.1"/>
    </source>
</evidence>
<gene>
    <name evidence="2" type="ORF">GmarT_59810</name>
</gene>
<name>A0ABX5YWU5_9PLAN</name>
<evidence type="ECO:0000313" key="3">
    <source>
        <dbReference type="Proteomes" id="UP000322887"/>
    </source>
</evidence>
<organism evidence="2 3">
    <name type="scientific">Gimesia maris</name>
    <dbReference type="NCBI Taxonomy" id="122"/>
    <lineage>
        <taxon>Bacteria</taxon>
        <taxon>Pseudomonadati</taxon>
        <taxon>Planctomycetota</taxon>
        <taxon>Planctomycetia</taxon>
        <taxon>Planctomycetales</taxon>
        <taxon>Planctomycetaceae</taxon>
        <taxon>Gimesia</taxon>
    </lineage>
</organism>
<dbReference type="Proteomes" id="UP000322887">
    <property type="component" value="Chromosome"/>
</dbReference>
<keyword evidence="3" id="KW-1185">Reference proteome</keyword>
<keyword evidence="1" id="KW-1133">Transmembrane helix</keyword>
<feature type="transmembrane region" description="Helical" evidence="1">
    <location>
        <begin position="327"/>
        <end position="348"/>
    </location>
</feature>
<sequence>MPVPDRILIVLTFWSLAFMPSLILSAREQHSEVPEKPPLSESEFRTQYAHAMKKFKDAYRNIECRAECQSLFDDPNDPSTKKRYDFSAHVLAKGKSIVAEQNYAAETPLGGIYSNEIVCATPDYAFELDKTRPGNPYLLTSVTHISTEHLRTRLRIIMGHYKDTYLYAAGSLDGCLFEEIIQKPSFSVTKLERVPPQKEEAEQLVALDFKVTEDPWAISSGHIVFAPDRNWAVLEFQYRCDYSDTDYSTYTGRNTYASTQKHEIPVPEKCEHEQTHYHADMLPISETFSAKLSSISFGTVDDSVFLLSNYGLPDTPLTAPRPATNNLMQWFLIGNAILLALIVLWVGLQRFRSRSKQ</sequence>
<keyword evidence="1" id="KW-0472">Membrane</keyword>